<dbReference type="PANTHER" id="PTHR47235">
    <property type="entry name" value="BLR6548 PROTEIN"/>
    <property type="match status" value="1"/>
</dbReference>
<evidence type="ECO:0000313" key="6">
    <source>
        <dbReference type="Proteomes" id="UP000254123"/>
    </source>
</evidence>
<evidence type="ECO:0000256" key="1">
    <source>
        <dbReference type="ARBA" id="ARBA00010062"/>
    </source>
</evidence>
<name>A0A379LIW3_9GAMM</name>
<dbReference type="PROSITE" id="PS51257">
    <property type="entry name" value="PROKAR_LIPOPROTEIN"/>
    <property type="match status" value="1"/>
</dbReference>
<dbReference type="InterPro" id="IPR028082">
    <property type="entry name" value="Peripla_BP_I"/>
</dbReference>
<dbReference type="SUPFAM" id="SSF53822">
    <property type="entry name" value="Periplasmic binding protein-like I"/>
    <property type="match status" value="1"/>
</dbReference>
<dbReference type="Pfam" id="PF13458">
    <property type="entry name" value="Peripla_BP_6"/>
    <property type="match status" value="1"/>
</dbReference>
<evidence type="ECO:0000256" key="3">
    <source>
        <dbReference type="SAM" id="MobiDB-lite"/>
    </source>
</evidence>
<dbReference type="InterPro" id="IPR028081">
    <property type="entry name" value="Leu-bd"/>
</dbReference>
<reference evidence="5 6" key="1">
    <citation type="submission" date="2018-06" db="EMBL/GenBank/DDBJ databases">
        <authorList>
            <consortium name="Pathogen Informatics"/>
            <person name="Doyle S."/>
        </authorList>
    </citation>
    <scope>NUCLEOTIDE SEQUENCE [LARGE SCALE GENOMIC DNA]</scope>
    <source>
        <strain evidence="5 6">NCTC10526</strain>
    </source>
</reference>
<keyword evidence="6" id="KW-1185">Reference proteome</keyword>
<organism evidence="5 6">
    <name type="scientific">Psychrobacter phenylpyruvicus</name>
    <dbReference type="NCBI Taxonomy" id="29432"/>
    <lineage>
        <taxon>Bacteria</taxon>
        <taxon>Pseudomonadati</taxon>
        <taxon>Pseudomonadota</taxon>
        <taxon>Gammaproteobacteria</taxon>
        <taxon>Moraxellales</taxon>
        <taxon>Moraxellaceae</taxon>
        <taxon>Psychrobacter</taxon>
    </lineage>
</organism>
<dbReference type="CDD" id="cd06343">
    <property type="entry name" value="PBP1_ABC_ligand_binding-like"/>
    <property type="match status" value="1"/>
</dbReference>
<dbReference type="PANTHER" id="PTHR47235:SF1">
    <property type="entry name" value="BLR6548 PROTEIN"/>
    <property type="match status" value="1"/>
</dbReference>
<evidence type="ECO:0000313" key="5">
    <source>
        <dbReference type="EMBL" id="SUD90536.1"/>
    </source>
</evidence>
<dbReference type="Gene3D" id="3.40.50.2300">
    <property type="match status" value="2"/>
</dbReference>
<dbReference type="STRING" id="1123034.GCA_000685805_01230"/>
<comment type="similarity">
    <text evidence="1">Belongs to the leucine-binding protein family.</text>
</comment>
<dbReference type="EMBL" id="UGVC01000001">
    <property type="protein sequence ID" value="SUD90536.1"/>
    <property type="molecule type" value="Genomic_DNA"/>
</dbReference>
<evidence type="ECO:0000259" key="4">
    <source>
        <dbReference type="Pfam" id="PF13458"/>
    </source>
</evidence>
<feature type="compositionally biased region" description="Low complexity" evidence="3">
    <location>
        <begin position="25"/>
        <end position="43"/>
    </location>
</feature>
<accession>A0A379LIW3</accession>
<feature type="domain" description="Leucine-binding protein" evidence="4">
    <location>
        <begin position="64"/>
        <end position="411"/>
    </location>
</feature>
<evidence type="ECO:0000256" key="2">
    <source>
        <dbReference type="ARBA" id="ARBA00022729"/>
    </source>
</evidence>
<dbReference type="AlphaFoldDB" id="A0A379LIW3"/>
<dbReference type="RefSeq" id="WP_028858785.1">
    <property type="nucleotide sequence ID" value="NZ_CAJHAQ010000001.1"/>
</dbReference>
<proteinExistence type="inferred from homology"/>
<sequence>MKGSFKLTLMALTITMSGLTGCTQTESDNTASSETSETAITEKSTAHDAESTSGIPVQGVTDDEIVIGGVHDLSGIFAVFSAPAVKAANQYFEEVNANGGIHGRQIRYVVEDHGYQVPKAVQATNKLVNRDKVFAMLMSLGTPHNLAAFPIMDRNNVPNILPLTFAEPMQSEGPFNRRYTLGATYYESMKAGINYLIDKNDISNLCVMYIPSDFGEETHQAALDIAEANPNVTLSQATSHRPDETDFSGTLARLKDADCGLVATSLGVRSTIGVVGKAKAMGWQDVSFIAPVSSFHETVASAPGGASEGLYAVSYWEDLHTRKDEPATQAWIDSYTEVNGDRPSSGAVLGYLSARTLVEGLQAAGPDLNADSLNAGLETIDFTDDVIGVTFKMNADKHAATKNTYLSQVQNGLWEPVAKVIE</sequence>
<feature type="region of interest" description="Disordered" evidence="3">
    <location>
        <begin position="22"/>
        <end position="56"/>
    </location>
</feature>
<gene>
    <name evidence="5" type="primary">braC</name>
    <name evidence="5" type="ORF">NCTC10526_00867</name>
</gene>
<dbReference type="Proteomes" id="UP000254123">
    <property type="component" value="Unassembled WGS sequence"/>
</dbReference>
<keyword evidence="2" id="KW-0732">Signal</keyword>
<protein>
    <submittedName>
        <fullName evidence="5">Leucine-, isoleucine-, valine-, threonine-, and alanine-binding protein</fullName>
    </submittedName>
</protein>